<dbReference type="HOGENOM" id="CLU_065431_0_0_1"/>
<evidence type="ECO:0008006" key="3">
    <source>
        <dbReference type="Google" id="ProtNLM"/>
    </source>
</evidence>
<reference evidence="1 2" key="1">
    <citation type="journal article" date="2012" name="Eukaryot. Cell">
        <title>Draft genome sequence of CBS 2479, the standard type strain of Trichosporon asahii.</title>
        <authorList>
            <person name="Yang R.Y."/>
            <person name="Li H.T."/>
            <person name="Zhu H."/>
            <person name="Zhou G.P."/>
            <person name="Wang M."/>
            <person name="Wang L."/>
        </authorList>
    </citation>
    <scope>NUCLEOTIDE SEQUENCE [LARGE SCALE GENOMIC DNA]</scope>
    <source>
        <strain evidence="2">ATCC 90039 / CBS 2479 / JCM 2466 / KCTC 7840 / NCYC 2677 / UAMH 7654</strain>
    </source>
</reference>
<protein>
    <recommendedName>
        <fullName evidence="3">F-box domain-containing protein</fullName>
    </recommendedName>
</protein>
<dbReference type="KEGG" id="tasa:A1Q1_01089"/>
<dbReference type="AlphaFoldDB" id="J4UEQ2"/>
<sequence length="376" mass="42110">MSTSVPLCVGLLCTPSCMVHIDHLSYPHIIDSIWASFSLRDLSIARRVCQSWRSRADAILAKLVRHLSLDFRHGASLGQPDRVGLSVRDTHDTPGMRALISVLYFTDGTASGIRKLQPLNEPWHSLFAAGQVEVVDLIGFPDFRPSYLPELFGAESDVGAGGDWEPSAKPVVRWYNTYPSCQEAIAYTPLGPDTPVYFLDLRPGLPLPTIHVPNERQPRNLIVSIDCYTDPTTPILNKGPAFDVAPPMVTDDGEMQQNLSTVTVILNDKRSRGDRIEQGGTVDHGLLFNYVQMLYGLRDMLCVVGLDAFLDEDALQRYRNNLGKELLDCYRKATGTSPYDDVDPDNPPAELNLMTLEEFKEWRAIGREKYEKYNVR</sequence>
<dbReference type="Proteomes" id="UP000002748">
    <property type="component" value="Unassembled WGS sequence"/>
</dbReference>
<name>J4UEQ2_TRIAS</name>
<dbReference type="GeneID" id="25984603"/>
<gene>
    <name evidence="1" type="ORF">A1Q1_01089</name>
</gene>
<accession>J4UEQ2</accession>
<dbReference type="EMBL" id="ALBS01000157">
    <property type="protein sequence ID" value="EJT49775.1"/>
    <property type="molecule type" value="Genomic_DNA"/>
</dbReference>
<proteinExistence type="predicted"/>
<dbReference type="VEuPathDB" id="FungiDB:A1Q1_01089"/>
<dbReference type="RefSeq" id="XP_014180845.1">
    <property type="nucleotide sequence ID" value="XM_014325370.1"/>
</dbReference>
<evidence type="ECO:0000313" key="1">
    <source>
        <dbReference type="EMBL" id="EJT49775.1"/>
    </source>
</evidence>
<evidence type="ECO:0000313" key="2">
    <source>
        <dbReference type="Proteomes" id="UP000002748"/>
    </source>
</evidence>
<comment type="caution">
    <text evidence="1">The sequence shown here is derived from an EMBL/GenBank/DDBJ whole genome shotgun (WGS) entry which is preliminary data.</text>
</comment>
<organism evidence="1 2">
    <name type="scientific">Trichosporon asahii var. asahii (strain ATCC 90039 / CBS 2479 / JCM 2466 / KCTC 7840 / NBRC 103889/ NCYC 2677 / UAMH 7654)</name>
    <name type="common">Yeast</name>
    <dbReference type="NCBI Taxonomy" id="1186058"/>
    <lineage>
        <taxon>Eukaryota</taxon>
        <taxon>Fungi</taxon>
        <taxon>Dikarya</taxon>
        <taxon>Basidiomycota</taxon>
        <taxon>Agaricomycotina</taxon>
        <taxon>Tremellomycetes</taxon>
        <taxon>Trichosporonales</taxon>
        <taxon>Trichosporonaceae</taxon>
        <taxon>Trichosporon</taxon>
    </lineage>
</organism>